<dbReference type="PANTHER" id="PTHR43767:SF1">
    <property type="entry name" value="NONRIBOSOMAL PEPTIDE SYNTHASE PES1 (EUROFUNG)-RELATED"/>
    <property type="match status" value="1"/>
</dbReference>
<dbReference type="Gene3D" id="3.40.50.12780">
    <property type="entry name" value="N-terminal domain of ligase-like"/>
    <property type="match status" value="1"/>
</dbReference>
<dbReference type="InterPro" id="IPR050237">
    <property type="entry name" value="ATP-dep_AMP-bd_enzyme"/>
</dbReference>
<feature type="domain" description="AMP-binding enzyme C-terminal" evidence="2">
    <location>
        <begin position="445"/>
        <end position="518"/>
    </location>
</feature>
<dbReference type="RefSeq" id="WP_305173320.1">
    <property type="nucleotide sequence ID" value="NZ_JAUUDS010000004.1"/>
</dbReference>
<sequence length="537" mass="57825">MTAGEGTVRPVAGDWNFGDLLDATAAAVPGDRPALIHGERVVSWADFDARTNRLARALLAAGLPTGARVAILARNIPEFIEIACAAFKARLSHVNINYRYTTGEIDYVLQDCQAQGLFYQAEFAELVAPLLPSLALAVQIDGGQYDAMVGEGDGRPLDITRSPEDGYLLYTGGTTGKPKGVMWRSGDARVSQLEAPTIKTVVRTMADHVAMVAENPLPGRVIPACPLMHGAGLNSSMAELVGGGTAVLLPDTRFDAERLWDEAERTRATRILIVGDVFARPMAQALQRHPGRWDLSSLRVISSAGLMWSREVKRVLVDAIPQLTLVDILGASEASGFGYAITTATSETPTGWFEPGRHTVLVEPETDRVLEADQPGEGWLARRAPFGLGYHGDPAKTAATYRRIGDEVLAIPGDMAVREADGRLRLVGRGNMVINTGGEKVFAEEVEEAMKRASGIEDAIVVGVPDPVWGRKVVALACVTDRYDAGVAQREMLAELAAYKMPKHIILLDTLPRHASGKSDYRTALTIAMRELGLETA</sequence>
<dbReference type="InterPro" id="IPR045851">
    <property type="entry name" value="AMP-bd_C_sf"/>
</dbReference>
<evidence type="ECO:0000313" key="3">
    <source>
        <dbReference type="EMBL" id="MDP1027612.1"/>
    </source>
</evidence>
<dbReference type="NCBIfam" id="NF005863">
    <property type="entry name" value="PRK07798.1"/>
    <property type="match status" value="1"/>
</dbReference>
<dbReference type="EMBL" id="JAUUDS010000004">
    <property type="protein sequence ID" value="MDP1027612.1"/>
    <property type="molecule type" value="Genomic_DNA"/>
</dbReference>
<evidence type="ECO:0000259" key="2">
    <source>
        <dbReference type="Pfam" id="PF13193"/>
    </source>
</evidence>
<dbReference type="Gene3D" id="3.30.300.30">
    <property type="match status" value="1"/>
</dbReference>
<dbReference type="Pfam" id="PF00501">
    <property type="entry name" value="AMP-binding"/>
    <property type="match status" value="1"/>
</dbReference>
<proteinExistence type="predicted"/>
<dbReference type="Proteomes" id="UP001230685">
    <property type="component" value="Unassembled WGS sequence"/>
</dbReference>
<organism evidence="3 4">
    <name type="scientific">Sphingomonas aurea</name>
    <dbReference type="NCBI Taxonomy" id="3063994"/>
    <lineage>
        <taxon>Bacteria</taxon>
        <taxon>Pseudomonadati</taxon>
        <taxon>Pseudomonadota</taxon>
        <taxon>Alphaproteobacteria</taxon>
        <taxon>Sphingomonadales</taxon>
        <taxon>Sphingomonadaceae</taxon>
        <taxon>Sphingomonas</taxon>
    </lineage>
</organism>
<dbReference type="PROSITE" id="PS00455">
    <property type="entry name" value="AMP_BINDING"/>
    <property type="match status" value="1"/>
</dbReference>
<name>A0ABT9EKW6_9SPHN</name>
<reference evidence="3 4" key="1">
    <citation type="submission" date="2023-07" db="EMBL/GenBank/DDBJ databases">
        <authorList>
            <person name="Kim M.K."/>
        </authorList>
    </citation>
    <scope>NUCLEOTIDE SEQUENCE [LARGE SCALE GENOMIC DNA]</scope>
    <source>
        <strain evidence="3 4">KR1UV-12</strain>
    </source>
</reference>
<evidence type="ECO:0000313" key="4">
    <source>
        <dbReference type="Proteomes" id="UP001230685"/>
    </source>
</evidence>
<evidence type="ECO:0000259" key="1">
    <source>
        <dbReference type="Pfam" id="PF00501"/>
    </source>
</evidence>
<feature type="domain" description="AMP-dependent synthetase/ligase" evidence="1">
    <location>
        <begin position="24"/>
        <end position="381"/>
    </location>
</feature>
<accession>A0ABT9EKW6</accession>
<dbReference type="Pfam" id="PF13193">
    <property type="entry name" value="AMP-binding_C"/>
    <property type="match status" value="1"/>
</dbReference>
<dbReference type="PANTHER" id="PTHR43767">
    <property type="entry name" value="LONG-CHAIN-FATTY-ACID--COA LIGASE"/>
    <property type="match status" value="1"/>
</dbReference>
<dbReference type="InterPro" id="IPR042099">
    <property type="entry name" value="ANL_N_sf"/>
</dbReference>
<protein>
    <submittedName>
        <fullName evidence="3">AMP-binding protein</fullName>
    </submittedName>
</protein>
<dbReference type="InterPro" id="IPR025110">
    <property type="entry name" value="AMP-bd_C"/>
</dbReference>
<dbReference type="InterPro" id="IPR000873">
    <property type="entry name" value="AMP-dep_synth/lig_dom"/>
</dbReference>
<dbReference type="InterPro" id="IPR020845">
    <property type="entry name" value="AMP-binding_CS"/>
</dbReference>
<gene>
    <name evidence="3" type="ORF">Q5H91_10340</name>
</gene>
<comment type="caution">
    <text evidence="3">The sequence shown here is derived from an EMBL/GenBank/DDBJ whole genome shotgun (WGS) entry which is preliminary data.</text>
</comment>
<dbReference type="SUPFAM" id="SSF56801">
    <property type="entry name" value="Acetyl-CoA synthetase-like"/>
    <property type="match status" value="1"/>
</dbReference>
<keyword evidence="4" id="KW-1185">Reference proteome</keyword>